<organism evidence="1 2">
    <name type="scientific">Romanomermis culicivorax</name>
    <name type="common">Nematode worm</name>
    <dbReference type="NCBI Taxonomy" id="13658"/>
    <lineage>
        <taxon>Eukaryota</taxon>
        <taxon>Metazoa</taxon>
        <taxon>Ecdysozoa</taxon>
        <taxon>Nematoda</taxon>
        <taxon>Enoplea</taxon>
        <taxon>Dorylaimia</taxon>
        <taxon>Mermithida</taxon>
        <taxon>Mermithoidea</taxon>
        <taxon>Mermithidae</taxon>
        <taxon>Romanomermis</taxon>
    </lineage>
</organism>
<proteinExistence type="predicted"/>
<dbReference type="AlphaFoldDB" id="A0A915IUF4"/>
<keyword evidence="1" id="KW-1185">Reference proteome</keyword>
<name>A0A915IUF4_ROMCU</name>
<protein>
    <submittedName>
        <fullName evidence="2">Uncharacterized protein</fullName>
    </submittedName>
</protein>
<dbReference type="WBParaSite" id="nRc.2.0.1.t17019-RA">
    <property type="protein sequence ID" value="nRc.2.0.1.t17019-RA"/>
    <property type="gene ID" value="nRc.2.0.1.g17019"/>
</dbReference>
<evidence type="ECO:0000313" key="1">
    <source>
        <dbReference type="Proteomes" id="UP000887565"/>
    </source>
</evidence>
<reference evidence="2" key="1">
    <citation type="submission" date="2022-11" db="UniProtKB">
        <authorList>
            <consortium name="WormBaseParasite"/>
        </authorList>
    </citation>
    <scope>IDENTIFICATION</scope>
</reference>
<sequence length="173" mass="19324">MEKATNMLVSDQENIVSTATLDSLQPTASHIENIAFIFYAPYDSIAIRSKPTKANEGQRRKNGELIFNALANRVLLSSAKATDFDISFLTNLLPFRIILASTFTVSLMSKGFGYGEFDGCIRVTQKDYPEYKQTYLRTVVIRLKIAYLVCPQDAQNVDALGTLPNQKIAVFDQ</sequence>
<accession>A0A915IUF4</accession>
<evidence type="ECO:0000313" key="2">
    <source>
        <dbReference type="WBParaSite" id="nRc.2.0.1.t17019-RA"/>
    </source>
</evidence>
<dbReference type="Proteomes" id="UP000887565">
    <property type="component" value="Unplaced"/>
</dbReference>